<sequence>MEKLRWAIVGLGDIVRKRVGPAILEQPQSVLQACVTRDPDRRTDELRALVPGKVYTDFEQMLTDTEVDAVYIATPVFLHAPQAIAALRAGKHVLVEKPMALDASEAEAMNVAAKQAGRRLSVAYYRRFWPTFQRVHSMLEQGDFGQIVLARVALHSWYAPSPNDSNAWRVRPEYSGGGVLSDVGSHRLDLLAWWFGLPQKTVSDVRTRTQDYSVEDSATGILVFADGFPCTLSFQWNSKTWTDELHIVGSETKVSLTPTDSDEMKITCGRETTTSRLNRHPNAHYGLIDDFATSILEGRAPRFSGDDGIAATQMMDWIKQAATCRTWIEGG</sequence>
<dbReference type="GO" id="GO:0000166">
    <property type="term" value="F:nucleotide binding"/>
    <property type="evidence" value="ECO:0007669"/>
    <property type="project" value="InterPro"/>
</dbReference>
<reference evidence="4 5" key="1">
    <citation type="submission" date="2019-02" db="EMBL/GenBank/DDBJ databases">
        <title>Deep-cultivation of Planctomycetes and their phenomic and genomic characterization uncovers novel biology.</title>
        <authorList>
            <person name="Wiegand S."/>
            <person name="Jogler M."/>
            <person name="Boedeker C."/>
            <person name="Pinto D."/>
            <person name="Vollmers J."/>
            <person name="Rivas-Marin E."/>
            <person name="Kohn T."/>
            <person name="Peeters S.H."/>
            <person name="Heuer A."/>
            <person name="Rast P."/>
            <person name="Oberbeckmann S."/>
            <person name="Bunk B."/>
            <person name="Jeske O."/>
            <person name="Meyerdierks A."/>
            <person name="Storesund J.E."/>
            <person name="Kallscheuer N."/>
            <person name="Luecker S."/>
            <person name="Lage O.M."/>
            <person name="Pohl T."/>
            <person name="Merkel B.J."/>
            <person name="Hornburger P."/>
            <person name="Mueller R.-W."/>
            <person name="Bruemmer F."/>
            <person name="Labrenz M."/>
            <person name="Spormann A.M."/>
            <person name="Op den Camp H."/>
            <person name="Overmann J."/>
            <person name="Amann R."/>
            <person name="Jetten M.S.M."/>
            <person name="Mascher T."/>
            <person name="Medema M.H."/>
            <person name="Devos D.P."/>
            <person name="Kaster A.-K."/>
            <person name="Ovreas L."/>
            <person name="Rohde M."/>
            <person name="Galperin M.Y."/>
            <person name="Jogler C."/>
        </authorList>
    </citation>
    <scope>NUCLEOTIDE SEQUENCE [LARGE SCALE GENOMIC DNA]</scope>
    <source>
        <strain evidence="4 5">HG15A2</strain>
    </source>
</reference>
<dbReference type="PANTHER" id="PTHR43818">
    <property type="entry name" value="BCDNA.GH03377"/>
    <property type="match status" value="1"/>
</dbReference>
<dbReference type="InterPro" id="IPR036291">
    <property type="entry name" value="NAD(P)-bd_dom_sf"/>
</dbReference>
<proteinExistence type="predicted"/>
<dbReference type="SUPFAM" id="SSF55347">
    <property type="entry name" value="Glyceraldehyde-3-phosphate dehydrogenase-like, C-terminal domain"/>
    <property type="match status" value="1"/>
</dbReference>
<evidence type="ECO:0000259" key="3">
    <source>
        <dbReference type="Pfam" id="PF22725"/>
    </source>
</evidence>
<dbReference type="EC" id="1.1.1.292" evidence="4"/>
<evidence type="ECO:0000313" key="4">
    <source>
        <dbReference type="EMBL" id="QDT00406.1"/>
    </source>
</evidence>
<dbReference type="InterPro" id="IPR050463">
    <property type="entry name" value="Gfo/Idh/MocA_oxidrdct_glycsds"/>
</dbReference>
<dbReference type="InterPro" id="IPR000683">
    <property type="entry name" value="Gfo/Idh/MocA-like_OxRdtase_N"/>
</dbReference>
<dbReference type="SUPFAM" id="SSF51735">
    <property type="entry name" value="NAD(P)-binding Rossmann-fold domains"/>
    <property type="match status" value="1"/>
</dbReference>
<dbReference type="InterPro" id="IPR055170">
    <property type="entry name" value="GFO_IDH_MocA-like_dom"/>
</dbReference>
<evidence type="ECO:0000259" key="2">
    <source>
        <dbReference type="Pfam" id="PF01408"/>
    </source>
</evidence>
<dbReference type="EMBL" id="CP036263">
    <property type="protein sequence ID" value="QDT00406.1"/>
    <property type="molecule type" value="Genomic_DNA"/>
</dbReference>
<protein>
    <submittedName>
        <fullName evidence="4">1,5-anhydro-D-fructose reductase</fullName>
        <ecNumber evidence="4">1.1.1.292</ecNumber>
    </submittedName>
</protein>
<dbReference type="Gene3D" id="3.30.360.10">
    <property type="entry name" value="Dihydrodipicolinate Reductase, domain 2"/>
    <property type="match status" value="1"/>
</dbReference>
<feature type="domain" description="GFO/IDH/MocA-like oxidoreductase" evidence="3">
    <location>
        <begin position="132"/>
        <end position="252"/>
    </location>
</feature>
<dbReference type="AlphaFoldDB" id="A0A517MZU5"/>
<dbReference type="KEGG" id="amob:HG15A2_37420"/>
<dbReference type="PANTHER" id="PTHR43818:SF11">
    <property type="entry name" value="BCDNA.GH03377"/>
    <property type="match status" value="1"/>
</dbReference>
<dbReference type="Proteomes" id="UP000319852">
    <property type="component" value="Chromosome"/>
</dbReference>
<evidence type="ECO:0000313" key="5">
    <source>
        <dbReference type="Proteomes" id="UP000319852"/>
    </source>
</evidence>
<dbReference type="Pfam" id="PF01408">
    <property type="entry name" value="GFO_IDH_MocA"/>
    <property type="match status" value="1"/>
</dbReference>
<organism evidence="4 5">
    <name type="scientific">Adhaeretor mobilis</name>
    <dbReference type="NCBI Taxonomy" id="1930276"/>
    <lineage>
        <taxon>Bacteria</taxon>
        <taxon>Pseudomonadati</taxon>
        <taxon>Planctomycetota</taxon>
        <taxon>Planctomycetia</taxon>
        <taxon>Pirellulales</taxon>
        <taxon>Lacipirellulaceae</taxon>
        <taxon>Adhaeretor</taxon>
    </lineage>
</organism>
<keyword evidence="1 4" id="KW-0560">Oxidoreductase</keyword>
<dbReference type="GO" id="GO:0033712">
    <property type="term" value="F:1,5-anhydro-D-fructose reductase (1,5-anhydro-D-mannitol-forming) activity"/>
    <property type="evidence" value="ECO:0007669"/>
    <property type="project" value="UniProtKB-EC"/>
</dbReference>
<gene>
    <name evidence="4" type="primary">afr_5</name>
    <name evidence="4" type="ORF">HG15A2_37420</name>
</gene>
<accession>A0A517MZU5</accession>
<dbReference type="InterPro" id="IPR008354">
    <property type="entry name" value="Glc-Fru_OxRdtase_bac"/>
</dbReference>
<dbReference type="Pfam" id="PF22725">
    <property type="entry name" value="GFO_IDH_MocA_C3"/>
    <property type="match status" value="1"/>
</dbReference>
<feature type="domain" description="Gfo/Idh/MocA-like oxidoreductase N-terminal" evidence="2">
    <location>
        <begin position="4"/>
        <end position="124"/>
    </location>
</feature>
<evidence type="ECO:0000256" key="1">
    <source>
        <dbReference type="ARBA" id="ARBA00023002"/>
    </source>
</evidence>
<keyword evidence="5" id="KW-1185">Reference proteome</keyword>
<name>A0A517MZU5_9BACT</name>
<dbReference type="Gene3D" id="3.40.50.720">
    <property type="entry name" value="NAD(P)-binding Rossmann-like Domain"/>
    <property type="match status" value="1"/>
</dbReference>
<dbReference type="PRINTS" id="PR01775">
    <property type="entry name" value="GLFROXRDTASE"/>
</dbReference>